<proteinExistence type="predicted"/>
<dbReference type="Pfam" id="PF00196">
    <property type="entry name" value="GerE"/>
    <property type="match status" value="1"/>
</dbReference>
<organism evidence="2 3">
    <name type="scientific">Streptomyces violaceus</name>
    <name type="common">Streptomyces venezuelae</name>
    <dbReference type="NCBI Taxonomy" id="1936"/>
    <lineage>
        <taxon>Bacteria</taxon>
        <taxon>Bacillati</taxon>
        <taxon>Actinomycetota</taxon>
        <taxon>Actinomycetes</taxon>
        <taxon>Kitasatosporales</taxon>
        <taxon>Streptomycetaceae</taxon>
        <taxon>Streptomyces</taxon>
    </lineage>
</organism>
<dbReference type="InterPro" id="IPR036388">
    <property type="entry name" value="WH-like_DNA-bd_sf"/>
</dbReference>
<feature type="domain" description="HTH luxR-type" evidence="1">
    <location>
        <begin position="261"/>
        <end position="319"/>
    </location>
</feature>
<keyword evidence="2" id="KW-0614">Plasmid</keyword>
<name>A0ABY9UQI6_STRVL</name>
<dbReference type="PANTHER" id="PTHR34293">
    <property type="entry name" value="HTH-TYPE TRANSCRIPTIONAL REGULATOR TRMBL2"/>
    <property type="match status" value="1"/>
</dbReference>
<dbReference type="InterPro" id="IPR051797">
    <property type="entry name" value="TrmB-like"/>
</dbReference>
<protein>
    <submittedName>
        <fullName evidence="2">LuxR C-terminal-related transcriptional regulator</fullName>
    </submittedName>
</protein>
<gene>
    <name evidence="2" type="ORF">RI060_42840</name>
</gene>
<dbReference type="SMART" id="SM00421">
    <property type="entry name" value="HTH_LUXR"/>
    <property type="match status" value="1"/>
</dbReference>
<dbReference type="EMBL" id="CP134214">
    <property type="protein sequence ID" value="WND24060.1"/>
    <property type="molecule type" value="Genomic_DNA"/>
</dbReference>
<dbReference type="Gene3D" id="1.10.10.10">
    <property type="entry name" value="Winged helix-like DNA-binding domain superfamily/Winged helix DNA-binding domain"/>
    <property type="match status" value="1"/>
</dbReference>
<geneLocation type="plasmid" evidence="2 3">
    <name>punmamed1</name>
</geneLocation>
<dbReference type="Proteomes" id="UP001249394">
    <property type="component" value="Plasmid punmamed1"/>
</dbReference>
<evidence type="ECO:0000259" key="1">
    <source>
        <dbReference type="SMART" id="SM00421"/>
    </source>
</evidence>
<dbReference type="InterPro" id="IPR000792">
    <property type="entry name" value="Tscrpt_reg_LuxR_C"/>
</dbReference>
<dbReference type="InterPro" id="IPR016032">
    <property type="entry name" value="Sig_transdc_resp-reg_C-effctor"/>
</dbReference>
<reference evidence="2 3" key="1">
    <citation type="submission" date="2023-09" db="EMBL/GenBank/DDBJ databases">
        <title>The genome sequence of Streptomyces anthocyanicus.</title>
        <authorList>
            <person name="Mo P."/>
        </authorList>
    </citation>
    <scope>NUCLEOTIDE SEQUENCE [LARGE SCALE GENOMIC DNA]</scope>
    <source>
        <strain evidence="2 3">JCM 4387</strain>
        <plasmid evidence="2 3">punmamed1</plasmid>
    </source>
</reference>
<dbReference type="PANTHER" id="PTHR34293:SF1">
    <property type="entry name" value="HTH-TYPE TRANSCRIPTIONAL REGULATOR TRMBL2"/>
    <property type="match status" value="1"/>
</dbReference>
<accession>A0ABY9UQI6</accession>
<evidence type="ECO:0000313" key="2">
    <source>
        <dbReference type="EMBL" id="WND24060.1"/>
    </source>
</evidence>
<sequence>MLSANAVTAYGLISSGREVPDELQPAVEELVRWGFVVLDTDRENRPVALNPHQVAQRRLEEMLRENADRIARMRALPAMADEMAAAYERTQGQAGSEYLDDAAVVNARLDDLISGAEFEILAAQPNGPRTRGQLNRSVTRDTAALDRGVTLRTLYQATVRDTPVTAEHARAMSTRPVGKRAQYATLVGPFERCIVVDRRVAFVSNHLVEGAPAHSAWQITDRAMVAFIVAEFQDKWRRADPWHGELRGREHTVDTITGAGGERTTRRQREIMRDLAEGLDQRAIATRLGVSVRTVADEITALKDAFDAKSQAQLGYRWASSVDRLMDDKSAEDGLRDSMRPAA</sequence>
<evidence type="ECO:0000313" key="3">
    <source>
        <dbReference type="Proteomes" id="UP001249394"/>
    </source>
</evidence>
<keyword evidence="3" id="KW-1185">Reference proteome</keyword>
<dbReference type="SUPFAM" id="SSF46894">
    <property type="entry name" value="C-terminal effector domain of the bipartite response regulators"/>
    <property type="match status" value="1"/>
</dbReference>